<proteinExistence type="predicted"/>
<evidence type="ECO:0000256" key="2">
    <source>
        <dbReference type="SAM" id="Phobius"/>
    </source>
</evidence>
<keyword evidence="2" id="KW-1133">Transmembrane helix</keyword>
<accession>A0ABP9GGA2</accession>
<evidence type="ECO:0000256" key="1">
    <source>
        <dbReference type="SAM" id="MobiDB-lite"/>
    </source>
</evidence>
<dbReference type="InterPro" id="IPR025323">
    <property type="entry name" value="DUF4229"/>
</dbReference>
<reference evidence="4" key="1">
    <citation type="journal article" date="2019" name="Int. J. Syst. Evol. Microbiol.">
        <title>The Global Catalogue of Microorganisms (GCM) 10K type strain sequencing project: providing services to taxonomists for standard genome sequencing and annotation.</title>
        <authorList>
            <consortium name="The Broad Institute Genomics Platform"/>
            <consortium name="The Broad Institute Genome Sequencing Center for Infectious Disease"/>
            <person name="Wu L."/>
            <person name="Ma J."/>
        </authorList>
    </citation>
    <scope>NUCLEOTIDE SEQUENCE [LARGE SCALE GENOMIC DNA]</scope>
    <source>
        <strain evidence="4">JCM 18123</strain>
    </source>
</reference>
<organism evidence="3 4">
    <name type="scientific">Streptomonospora halophila</name>
    <dbReference type="NCBI Taxonomy" id="427369"/>
    <lineage>
        <taxon>Bacteria</taxon>
        <taxon>Bacillati</taxon>
        <taxon>Actinomycetota</taxon>
        <taxon>Actinomycetes</taxon>
        <taxon>Streptosporangiales</taxon>
        <taxon>Nocardiopsidaceae</taxon>
        <taxon>Streptomonospora</taxon>
    </lineage>
</organism>
<evidence type="ECO:0000313" key="4">
    <source>
        <dbReference type="Proteomes" id="UP001499993"/>
    </source>
</evidence>
<feature type="transmembrane region" description="Helical" evidence="2">
    <location>
        <begin position="30"/>
        <end position="48"/>
    </location>
</feature>
<sequence>MRSVLAYTAARLLLFAVTFAILYLLGARGLLAAAMAVLISGLVSFVLLSRQRDAVSGAVAGGIGRLRGMGRRLEAGAAKEDEVRSEEAAEAAADGAAAERDGGEGEARSWAGTADADAGQPHEPEAGGTAGGAPEPAPRTDTRQEAG</sequence>
<gene>
    <name evidence="3" type="ORF">GCM10023224_09400</name>
</gene>
<dbReference type="RefSeq" id="WP_345555611.1">
    <property type="nucleotide sequence ID" value="NZ_BAABIK010000003.1"/>
</dbReference>
<evidence type="ECO:0008006" key="5">
    <source>
        <dbReference type="Google" id="ProtNLM"/>
    </source>
</evidence>
<protein>
    <recommendedName>
        <fullName evidence="5">DUF4229 domain-containing protein</fullName>
    </recommendedName>
</protein>
<keyword evidence="4" id="KW-1185">Reference proteome</keyword>
<feature type="compositionally biased region" description="Basic and acidic residues" evidence="1">
    <location>
        <begin position="97"/>
        <end position="107"/>
    </location>
</feature>
<keyword evidence="2" id="KW-0812">Transmembrane</keyword>
<dbReference type="EMBL" id="BAABIK010000003">
    <property type="protein sequence ID" value="GAA4931527.1"/>
    <property type="molecule type" value="Genomic_DNA"/>
</dbReference>
<dbReference type="Pfam" id="PF14012">
    <property type="entry name" value="DUF4229"/>
    <property type="match status" value="1"/>
</dbReference>
<comment type="caution">
    <text evidence="3">The sequence shown here is derived from an EMBL/GenBank/DDBJ whole genome shotgun (WGS) entry which is preliminary data.</text>
</comment>
<dbReference type="Proteomes" id="UP001499993">
    <property type="component" value="Unassembled WGS sequence"/>
</dbReference>
<feature type="compositionally biased region" description="Basic and acidic residues" evidence="1">
    <location>
        <begin position="138"/>
        <end position="147"/>
    </location>
</feature>
<feature type="region of interest" description="Disordered" evidence="1">
    <location>
        <begin position="75"/>
        <end position="147"/>
    </location>
</feature>
<name>A0ABP9GGA2_9ACTN</name>
<evidence type="ECO:0000313" key="3">
    <source>
        <dbReference type="EMBL" id="GAA4931527.1"/>
    </source>
</evidence>
<keyword evidence="2" id="KW-0472">Membrane</keyword>
<feature type="compositionally biased region" description="Basic and acidic residues" evidence="1">
    <location>
        <begin position="75"/>
        <end position="87"/>
    </location>
</feature>